<dbReference type="Proteomes" id="UP000280819">
    <property type="component" value="Unassembled WGS sequence"/>
</dbReference>
<comment type="caution">
    <text evidence="4">The sequence shown here is derived from an EMBL/GenBank/DDBJ whole genome shotgun (WGS) entry which is preliminary data.</text>
</comment>
<feature type="region of interest" description="Disordered" evidence="2">
    <location>
        <begin position="167"/>
        <end position="217"/>
    </location>
</feature>
<evidence type="ECO:0000256" key="1">
    <source>
        <dbReference type="ARBA" id="ARBA00022553"/>
    </source>
</evidence>
<dbReference type="Pfam" id="PF00498">
    <property type="entry name" value="FHA"/>
    <property type="match status" value="1"/>
</dbReference>
<protein>
    <submittedName>
        <fullName evidence="4">FHA domain-containing protein</fullName>
    </submittedName>
</protein>
<dbReference type="InterPro" id="IPR000253">
    <property type="entry name" value="FHA_dom"/>
</dbReference>
<sequence>MGDLMSLPIGPWRLTYTPGQWIVLAGPKLVAVMQPAPPKMSSLVNQLWSDIQAARSLSSLLNVLRGYSLDQMPDFAAFVWEGGSLHGLARGRIHVVDSSTGETALDGEGALTWHEAHFGQVRGLRIEMTPVDHETVLHLPLVVGAVGASALHLTTDPAQLVMFPDTENQIPEPSAPAPTRAPEPLAPVVDPEPSPVVEESPRLYESPISQSYDEPRSYEEPKLYEEHRPYEEQHSYGDPIAQPQPSYEEPRSYQESPAQPPYGHDPYAAPQPTPYQSPVAPAPVPVAPAPSPIVPPPAPSPVALDATEGMEHDDFSQSSFSRPEPVMPSIAMGIQTNTGEFQNLMNGLVIGRAPDSSRGPAGVGTMRVPSPGNDISRSHVLVQPEGRQARITDLDSTNGTTIQLADDEPFLLEDGQSVVVPIGTVLNLGDGVSMRIEQAR</sequence>
<gene>
    <name evidence="4" type="ORF">EII34_09655</name>
</gene>
<organism evidence="4 5">
    <name type="scientific">Arachnia propionica</name>
    <dbReference type="NCBI Taxonomy" id="1750"/>
    <lineage>
        <taxon>Bacteria</taxon>
        <taxon>Bacillati</taxon>
        <taxon>Actinomycetota</taxon>
        <taxon>Actinomycetes</taxon>
        <taxon>Propionibacteriales</taxon>
        <taxon>Propionibacteriaceae</taxon>
        <taxon>Arachnia</taxon>
    </lineage>
</organism>
<dbReference type="AlphaFoldDB" id="A0A3P1T4X5"/>
<dbReference type="CDD" id="cd00060">
    <property type="entry name" value="FHA"/>
    <property type="match status" value="1"/>
</dbReference>
<evidence type="ECO:0000256" key="2">
    <source>
        <dbReference type="SAM" id="MobiDB-lite"/>
    </source>
</evidence>
<dbReference type="EMBL" id="RQZG01000010">
    <property type="protein sequence ID" value="RRD04562.1"/>
    <property type="molecule type" value="Genomic_DNA"/>
</dbReference>
<name>A0A3P1T4X5_9ACTN</name>
<accession>A0A3P1T4X5</accession>
<reference evidence="4 5" key="1">
    <citation type="submission" date="2018-11" db="EMBL/GenBank/DDBJ databases">
        <title>Genomes From Bacteria Associated with the Canine Oral Cavity: a Test Case for Automated Genome-Based Taxonomic Assignment.</title>
        <authorList>
            <person name="Coil D.A."/>
            <person name="Jospin G."/>
            <person name="Darling A.E."/>
            <person name="Wallis C."/>
            <person name="Davis I.J."/>
            <person name="Harris S."/>
            <person name="Eisen J.A."/>
            <person name="Holcombe L.J."/>
            <person name="O'Flynn C."/>
        </authorList>
    </citation>
    <scope>NUCLEOTIDE SEQUENCE [LARGE SCALE GENOMIC DNA]</scope>
    <source>
        <strain evidence="4 5">OH887_COT-365</strain>
    </source>
</reference>
<feature type="compositionally biased region" description="Pro residues" evidence="2">
    <location>
        <begin position="173"/>
        <end position="194"/>
    </location>
</feature>
<feature type="compositionally biased region" description="Pro residues" evidence="2">
    <location>
        <begin position="269"/>
        <end position="281"/>
    </location>
</feature>
<keyword evidence="1" id="KW-0597">Phosphoprotein</keyword>
<evidence type="ECO:0000313" key="5">
    <source>
        <dbReference type="Proteomes" id="UP000280819"/>
    </source>
</evidence>
<dbReference type="InterPro" id="IPR008984">
    <property type="entry name" value="SMAD_FHA_dom_sf"/>
</dbReference>
<feature type="domain" description="FHA" evidence="3">
    <location>
        <begin position="348"/>
        <end position="403"/>
    </location>
</feature>
<evidence type="ECO:0000259" key="3">
    <source>
        <dbReference type="PROSITE" id="PS50006"/>
    </source>
</evidence>
<dbReference type="SUPFAM" id="SSF49879">
    <property type="entry name" value="SMAD/FHA domain"/>
    <property type="match status" value="1"/>
</dbReference>
<evidence type="ECO:0000313" key="4">
    <source>
        <dbReference type="EMBL" id="RRD04562.1"/>
    </source>
</evidence>
<proteinExistence type="predicted"/>
<dbReference type="Gene3D" id="2.60.200.20">
    <property type="match status" value="1"/>
</dbReference>
<dbReference type="OrthoDB" id="5485098at2"/>
<dbReference type="PROSITE" id="PS50006">
    <property type="entry name" value="FHA_DOMAIN"/>
    <property type="match status" value="1"/>
</dbReference>
<feature type="region of interest" description="Disordered" evidence="2">
    <location>
        <begin position="230"/>
        <end position="281"/>
    </location>
</feature>